<sequence>MMVISIQLLDMIKKYKIISIIGMGKNTGKTTTLNHIIRNFKGNLGITSIGRDGEKYDVITRLPKPRIYVEKETYVATAEQSLDNSNIKMEFIKTTGFNTPLGVVKILKAMSSGYIELAGPSINKYLSNICLELINLGCDIILVDGAFDRKSYAAPVISDATILSTGASISENMHKVVDLTAHIVKLLTIENEKEEKYSNWLMK</sequence>
<organism evidence="1">
    <name type="scientific">marine sediment metagenome</name>
    <dbReference type="NCBI Taxonomy" id="412755"/>
    <lineage>
        <taxon>unclassified sequences</taxon>
        <taxon>metagenomes</taxon>
        <taxon>ecological metagenomes</taxon>
    </lineage>
</organism>
<dbReference type="InterPro" id="IPR027417">
    <property type="entry name" value="P-loop_NTPase"/>
</dbReference>
<comment type="caution">
    <text evidence="1">The sequence shown here is derived from an EMBL/GenBank/DDBJ whole genome shotgun (WGS) entry which is preliminary data.</text>
</comment>
<gene>
    <name evidence="1" type="ORF">S01H4_33061</name>
</gene>
<dbReference type="EMBL" id="BART01017352">
    <property type="protein sequence ID" value="GAG76779.1"/>
    <property type="molecule type" value="Genomic_DNA"/>
</dbReference>
<protein>
    <submittedName>
        <fullName evidence="1">Uncharacterized protein</fullName>
    </submittedName>
</protein>
<proteinExistence type="predicted"/>
<name>X1A4U2_9ZZZZ</name>
<feature type="non-terminal residue" evidence="1">
    <location>
        <position position="203"/>
    </location>
</feature>
<dbReference type="AlphaFoldDB" id="X1A4U2"/>
<evidence type="ECO:0000313" key="1">
    <source>
        <dbReference type="EMBL" id="GAG76779.1"/>
    </source>
</evidence>
<reference evidence="1" key="1">
    <citation type="journal article" date="2014" name="Front. Microbiol.">
        <title>High frequency of phylogenetically diverse reductive dehalogenase-homologous genes in deep subseafloor sedimentary metagenomes.</title>
        <authorList>
            <person name="Kawai M."/>
            <person name="Futagami T."/>
            <person name="Toyoda A."/>
            <person name="Takaki Y."/>
            <person name="Nishi S."/>
            <person name="Hori S."/>
            <person name="Arai W."/>
            <person name="Tsubouchi T."/>
            <person name="Morono Y."/>
            <person name="Uchiyama I."/>
            <person name="Ito T."/>
            <person name="Fujiyama A."/>
            <person name="Inagaki F."/>
            <person name="Takami H."/>
        </authorList>
    </citation>
    <scope>NUCLEOTIDE SEQUENCE</scope>
    <source>
        <strain evidence="1">Expedition CK06-06</strain>
    </source>
</reference>
<accession>X1A4U2</accession>
<dbReference type="SUPFAM" id="SSF52540">
    <property type="entry name" value="P-loop containing nucleoside triphosphate hydrolases"/>
    <property type="match status" value="1"/>
</dbReference>